<proteinExistence type="predicted"/>
<evidence type="ECO:0000313" key="1">
    <source>
        <dbReference type="EMBL" id="DAD65340.1"/>
    </source>
</evidence>
<reference evidence="1" key="1">
    <citation type="journal article" date="2021" name="Proc. Natl. Acad. Sci. U.S.A.">
        <title>A Catalog of Tens of Thousands of Viruses from Human Metagenomes Reveals Hidden Associations with Chronic Diseases.</title>
        <authorList>
            <person name="Tisza M.J."/>
            <person name="Buck C.B."/>
        </authorList>
    </citation>
    <scope>NUCLEOTIDE SEQUENCE</scope>
    <source>
        <strain evidence="1">CtOoC8</strain>
    </source>
</reference>
<accession>A0A8S5L6C7</accession>
<organism evidence="1">
    <name type="scientific">Myoviridae sp. ctOoC8</name>
    <dbReference type="NCBI Taxonomy" id="2823542"/>
    <lineage>
        <taxon>Viruses</taxon>
        <taxon>Duplodnaviria</taxon>
        <taxon>Heunggongvirae</taxon>
        <taxon>Uroviricota</taxon>
        <taxon>Caudoviricetes</taxon>
    </lineage>
</organism>
<name>A0A8S5L6C7_9CAUD</name>
<dbReference type="EMBL" id="BK014641">
    <property type="protein sequence ID" value="DAD65340.1"/>
    <property type="molecule type" value="Genomic_DNA"/>
</dbReference>
<protein>
    <submittedName>
        <fullName evidence="1">Uncharacterized protein</fullName>
    </submittedName>
</protein>
<sequence>MHRYATDRDSVFYPELLEECFKVENARLSLYHQA</sequence>